<gene>
    <name evidence="3" type="ORF">SAMN05444349_12230</name>
</gene>
<dbReference type="EMBL" id="FQVD01000022">
    <property type="protein sequence ID" value="SHF49458.1"/>
    <property type="molecule type" value="Genomic_DNA"/>
</dbReference>
<keyword evidence="4" id="KW-1185">Reference proteome</keyword>
<evidence type="ECO:0000313" key="3">
    <source>
        <dbReference type="EMBL" id="SHF49458.1"/>
    </source>
</evidence>
<evidence type="ECO:0000256" key="1">
    <source>
        <dbReference type="SAM" id="SignalP"/>
    </source>
</evidence>
<dbReference type="Proteomes" id="UP000184436">
    <property type="component" value="Unassembled WGS sequence"/>
</dbReference>
<feature type="signal peptide" evidence="1">
    <location>
        <begin position="1"/>
        <end position="20"/>
    </location>
</feature>
<reference evidence="3 4" key="1">
    <citation type="submission" date="2016-11" db="EMBL/GenBank/DDBJ databases">
        <authorList>
            <person name="Jaros S."/>
            <person name="Januszkiewicz K."/>
            <person name="Wedrychowicz H."/>
        </authorList>
    </citation>
    <scope>NUCLEOTIDE SEQUENCE [LARGE SCALE GENOMIC DNA]</scope>
    <source>
        <strain evidence="3 4">DSM 26883</strain>
    </source>
</reference>
<keyword evidence="1" id="KW-0732">Signal</keyword>
<evidence type="ECO:0000313" key="4">
    <source>
        <dbReference type="Proteomes" id="UP000184436"/>
    </source>
</evidence>
<feature type="chain" id="PRO_5030031319" description="DUF3857 domain-containing protein" evidence="1">
    <location>
        <begin position="21"/>
        <end position="668"/>
    </location>
</feature>
<dbReference type="RefSeq" id="WP_073349995.1">
    <property type="nucleotide sequence ID" value="NZ_FQVD01000022.1"/>
</dbReference>
<protein>
    <recommendedName>
        <fullName evidence="2">DUF3857 domain-containing protein</fullName>
    </recommendedName>
</protein>
<name>A0A1M5C3Y6_9BACE</name>
<accession>A0A1M5C3Y6</accession>
<dbReference type="Pfam" id="PF12969">
    <property type="entry name" value="DUF3857"/>
    <property type="match status" value="1"/>
</dbReference>
<evidence type="ECO:0000259" key="2">
    <source>
        <dbReference type="Pfam" id="PF12969"/>
    </source>
</evidence>
<dbReference type="OrthoDB" id="98874at2"/>
<dbReference type="InterPro" id="IPR024618">
    <property type="entry name" value="DUF3857"/>
</dbReference>
<sequence>MKLILLFAMLLLGWQGSAHQTKVATIEPNTKYNHPTLEELAMTEYTPDTSATAVVLYSKCSVNYIFSDRQFHLVYDYEFKVKVLKPNGVSHANISIPYYLNIKDNRLRETVKQIDASAYNLEKGEIVRTKLKNDLIFKERLNDEYMLTKFSIPAVKQGTVFEYKFQLHSDFFFTIAPWKAQRNIPVLLAQYEITIPEYFKYNLEVQGSYSLTPKKETTRQLFMLEPPYPPGTIECKGDYLLFTGKQLPALHADNYIWCVDDYLSGVNLEIKGLEIPGEPYHSFTQTWNDIDRMLLENESFGGLLSMRNPYHKEMKSLHLDKLPSQLEQISAIFLFLKEKLSWNGQYSLYGNEVKKVIKNQTGSNADFNFILMSMLRDAQIPCYPVVMSRRDAGKLPISHPSILKLNTFIVGIADTDSTFVFLDGSIDYGFINVLSPILMVDQARIIHDMGASYWVNLSRLGKHQIDSKVDGYICPEGKIKGTRLTQYTGLDTYSFRKRYHNAKDSTAFISELETTEGINIKQFQAKNGRSFSPDVTEFFEFEKQLTVSDNHIYVNPLVFLHVGKCPFTQAERKLPIEIPYNNQLFQTTLLRIPEGYVIEEIPKPMKLIAKDGQSICQYNISQEQDAIKIEYVFSSSKSFYLPDEYQDVKAFWEKLTNKNNEMVVLRKL</sequence>
<dbReference type="STRING" id="871325.SAMN05444349_12230"/>
<dbReference type="Gene3D" id="3.10.620.30">
    <property type="match status" value="1"/>
</dbReference>
<dbReference type="AlphaFoldDB" id="A0A1M5C3Y6"/>
<proteinExistence type="predicted"/>
<dbReference type="Gene3D" id="2.60.120.1130">
    <property type="match status" value="1"/>
</dbReference>
<feature type="domain" description="DUF3857" evidence="2">
    <location>
        <begin position="74"/>
        <end position="217"/>
    </location>
</feature>
<organism evidence="3 4">
    <name type="scientific">Bacteroides faecichinchillae</name>
    <dbReference type="NCBI Taxonomy" id="871325"/>
    <lineage>
        <taxon>Bacteria</taxon>
        <taxon>Pseudomonadati</taxon>
        <taxon>Bacteroidota</taxon>
        <taxon>Bacteroidia</taxon>
        <taxon>Bacteroidales</taxon>
        <taxon>Bacteroidaceae</taxon>
        <taxon>Bacteroides</taxon>
    </lineage>
</organism>
<dbReference type="Gene3D" id="2.60.40.3140">
    <property type="match status" value="1"/>
</dbReference>